<reference evidence="4 5" key="1">
    <citation type="submission" date="2019-07" db="EMBL/GenBank/DDBJ databases">
        <authorList>
            <person name="Kim J."/>
        </authorList>
    </citation>
    <scope>NUCLEOTIDE SEQUENCE [LARGE SCALE GENOMIC DNA]</scope>
    <source>
        <strain evidence="4 5">JC52</strain>
    </source>
</reference>
<dbReference type="SMART" id="SM00091">
    <property type="entry name" value="PAS"/>
    <property type="match status" value="3"/>
</dbReference>
<dbReference type="SMART" id="SM00086">
    <property type="entry name" value="PAC"/>
    <property type="match status" value="2"/>
</dbReference>
<dbReference type="InterPro" id="IPR000160">
    <property type="entry name" value="GGDEF_dom"/>
</dbReference>
<feature type="domain" description="PAS" evidence="1">
    <location>
        <begin position="10"/>
        <end position="80"/>
    </location>
</feature>
<dbReference type="CDD" id="cd00130">
    <property type="entry name" value="PAS"/>
    <property type="match status" value="3"/>
</dbReference>
<dbReference type="NCBIfam" id="TIGR00229">
    <property type="entry name" value="sensory_box"/>
    <property type="match status" value="3"/>
</dbReference>
<dbReference type="CDD" id="cd01949">
    <property type="entry name" value="GGDEF"/>
    <property type="match status" value="1"/>
</dbReference>
<dbReference type="Proteomes" id="UP000317036">
    <property type="component" value="Unassembled WGS sequence"/>
</dbReference>
<dbReference type="InterPro" id="IPR035965">
    <property type="entry name" value="PAS-like_dom_sf"/>
</dbReference>
<dbReference type="PROSITE" id="PS50887">
    <property type="entry name" value="GGDEF"/>
    <property type="match status" value="1"/>
</dbReference>
<dbReference type="InterPro" id="IPR000700">
    <property type="entry name" value="PAS-assoc_C"/>
</dbReference>
<dbReference type="OrthoDB" id="9759607at2"/>
<feature type="domain" description="PAS" evidence="1">
    <location>
        <begin position="137"/>
        <end position="181"/>
    </location>
</feature>
<dbReference type="InterPro" id="IPR013655">
    <property type="entry name" value="PAS_fold_3"/>
</dbReference>
<keyword evidence="5" id="KW-1185">Reference proteome</keyword>
<dbReference type="EMBL" id="VNJI01000050">
    <property type="protein sequence ID" value="TVY06663.1"/>
    <property type="molecule type" value="Genomic_DNA"/>
</dbReference>
<dbReference type="InterPro" id="IPR043128">
    <property type="entry name" value="Rev_trsase/Diguanyl_cyclase"/>
</dbReference>
<dbReference type="Pfam" id="PF00990">
    <property type="entry name" value="GGDEF"/>
    <property type="match status" value="1"/>
</dbReference>
<protein>
    <submittedName>
        <fullName evidence="4">PAS domain S-box protein</fullName>
    </submittedName>
</protein>
<dbReference type="AlphaFoldDB" id="A0A559K3E5"/>
<dbReference type="InterPro" id="IPR013656">
    <property type="entry name" value="PAS_4"/>
</dbReference>
<dbReference type="PANTHER" id="PTHR44757">
    <property type="entry name" value="DIGUANYLATE CYCLASE DGCP"/>
    <property type="match status" value="1"/>
</dbReference>
<comment type="caution">
    <text evidence="4">The sequence shown here is derived from an EMBL/GenBank/DDBJ whole genome shotgun (WGS) entry which is preliminary data.</text>
</comment>
<feature type="domain" description="PAS" evidence="1">
    <location>
        <begin position="254"/>
        <end position="315"/>
    </location>
</feature>
<dbReference type="FunFam" id="3.30.70.270:FF:000001">
    <property type="entry name" value="Diguanylate cyclase domain protein"/>
    <property type="match status" value="1"/>
</dbReference>
<dbReference type="SMART" id="SM00267">
    <property type="entry name" value="GGDEF"/>
    <property type="match status" value="1"/>
</dbReference>
<dbReference type="PANTHER" id="PTHR44757:SF2">
    <property type="entry name" value="BIOFILM ARCHITECTURE MAINTENANCE PROTEIN MBAA"/>
    <property type="match status" value="1"/>
</dbReference>
<dbReference type="RefSeq" id="WP_144853321.1">
    <property type="nucleotide sequence ID" value="NZ_VNJI01000050.1"/>
</dbReference>
<evidence type="ECO:0000259" key="2">
    <source>
        <dbReference type="PROSITE" id="PS50113"/>
    </source>
</evidence>
<dbReference type="InterPro" id="IPR000014">
    <property type="entry name" value="PAS"/>
</dbReference>
<proteinExistence type="predicted"/>
<dbReference type="PROSITE" id="PS50112">
    <property type="entry name" value="PAS"/>
    <property type="match status" value="3"/>
</dbReference>
<gene>
    <name evidence="4" type="ORF">FPZ49_27835</name>
</gene>
<evidence type="ECO:0000313" key="5">
    <source>
        <dbReference type="Proteomes" id="UP000317036"/>
    </source>
</evidence>
<name>A0A559K3E5_9BACL</name>
<feature type="domain" description="PAC" evidence="2">
    <location>
        <begin position="327"/>
        <end position="379"/>
    </location>
</feature>
<evidence type="ECO:0000259" key="3">
    <source>
        <dbReference type="PROSITE" id="PS50887"/>
    </source>
</evidence>
<dbReference type="NCBIfam" id="TIGR00254">
    <property type="entry name" value="GGDEF"/>
    <property type="match status" value="1"/>
</dbReference>
<feature type="domain" description="GGDEF" evidence="3">
    <location>
        <begin position="418"/>
        <end position="555"/>
    </location>
</feature>
<dbReference type="InterPro" id="IPR029787">
    <property type="entry name" value="Nucleotide_cyclase"/>
</dbReference>
<feature type="domain" description="PAC" evidence="2">
    <location>
        <begin position="84"/>
        <end position="136"/>
    </location>
</feature>
<organism evidence="4 5">
    <name type="scientific">Paenibacillus cremeus</name>
    <dbReference type="NCBI Taxonomy" id="2163881"/>
    <lineage>
        <taxon>Bacteria</taxon>
        <taxon>Bacillati</taxon>
        <taxon>Bacillota</taxon>
        <taxon>Bacilli</taxon>
        <taxon>Bacillales</taxon>
        <taxon>Paenibacillaceae</taxon>
        <taxon>Paenibacillus</taxon>
    </lineage>
</organism>
<dbReference type="PROSITE" id="PS50113">
    <property type="entry name" value="PAC"/>
    <property type="match status" value="2"/>
</dbReference>
<dbReference type="Pfam" id="PF08447">
    <property type="entry name" value="PAS_3"/>
    <property type="match status" value="2"/>
</dbReference>
<evidence type="ECO:0000313" key="4">
    <source>
        <dbReference type="EMBL" id="TVY06663.1"/>
    </source>
</evidence>
<dbReference type="InterPro" id="IPR052155">
    <property type="entry name" value="Biofilm_reg_signaling"/>
</dbReference>
<accession>A0A559K3E5</accession>
<dbReference type="Gene3D" id="3.30.70.270">
    <property type="match status" value="1"/>
</dbReference>
<dbReference type="InterPro" id="IPR001610">
    <property type="entry name" value="PAC"/>
</dbReference>
<dbReference type="Pfam" id="PF08448">
    <property type="entry name" value="PAS_4"/>
    <property type="match status" value="1"/>
</dbReference>
<dbReference type="SUPFAM" id="SSF55785">
    <property type="entry name" value="PYP-like sensor domain (PAS domain)"/>
    <property type="match status" value="3"/>
</dbReference>
<evidence type="ECO:0000259" key="1">
    <source>
        <dbReference type="PROSITE" id="PS50112"/>
    </source>
</evidence>
<sequence>MVDSWTVQEEKDLFISAFQLSVSGMAVMSTDGVFIRVNPALCRILGYSEEELVGMKLADVTHPDDLEYSLSFASKMLNEIQLQYQFEKRYRHRSGNTIWAYITASVIHSQQNSSKYFFTQVQDITERKEAEAAADRSNKLMIQTLESISDGFISLDSSGCFTYVNKAAEQFLGRSRYELLGGIIWDLFPELKQSEVYTEYLKAASSSEPSSYETYYAPLDRWLELHTHPSAEAFSVYFRDISDRKAAECKLRESDALYRMITEHSTDMISKHDNTGCYMYVSLACRALLGYEPDELHGRNIYDLIHPEDYSLVREGVLLLANQPDTTVSSYRIRRKNGEYIWFETTVRIIQPGTEGTPEYLCVSRDISIRKQAEYQLMQTNERLQMISKIDALTGISNRRHFDESYAKEWKLAARLETPLSIILLDIDYFKLYNDSYGHSEGDVCLRRVADALRKGARRPGDIIARYGGEEFVIILPITDEVGALVVAEQLRAEIERQSIPHGSSDVSPFVTISLGVATLVPTRELSPLELLIQADKALYQAKKEGRNRVVSHNASK</sequence>
<dbReference type="SUPFAM" id="SSF55073">
    <property type="entry name" value="Nucleotide cyclase"/>
    <property type="match status" value="1"/>
</dbReference>
<dbReference type="Gene3D" id="3.30.450.20">
    <property type="entry name" value="PAS domain"/>
    <property type="match status" value="3"/>
</dbReference>